<dbReference type="Proteomes" id="UP000829069">
    <property type="component" value="Chromosome"/>
</dbReference>
<protein>
    <recommendedName>
        <fullName evidence="4">Multidrug ABC transporter ATPase</fullName>
    </recommendedName>
</protein>
<keyword evidence="1" id="KW-0472">Membrane</keyword>
<evidence type="ECO:0000313" key="3">
    <source>
        <dbReference type="Proteomes" id="UP000829069"/>
    </source>
</evidence>
<proteinExistence type="predicted"/>
<keyword evidence="1" id="KW-1133">Transmembrane helix</keyword>
<sequence>MSGTVPAQNAPRPAESGALHRVLVFSAVVLLLAGLGSLGVILAGAMTGTPVWTGFMGLAWFCFPIAFVLMVLLMAGSIRRRRSS</sequence>
<reference evidence="2 3" key="1">
    <citation type="submission" date="2022-03" db="EMBL/GenBank/DDBJ databases">
        <title>Isotopic signatures of nitrous oxide derived from detoxification processes.</title>
        <authorList>
            <person name="Behrendt U."/>
            <person name="Buchen C."/>
            <person name="Well R."/>
            <person name="Ulrich A."/>
            <person name="Rohe L."/>
            <person name="Kolb S."/>
            <person name="Schloter M."/>
            <person name="Horn M.A."/>
            <person name="Augustin J."/>
        </authorList>
    </citation>
    <scope>NUCLEOTIDE SEQUENCE [LARGE SCALE GENOMIC DNA]</scope>
    <source>
        <strain evidence="2 3">S4-C24</strain>
    </source>
</reference>
<gene>
    <name evidence="2" type="ORF">MNQ99_15765</name>
</gene>
<accession>A0ABY3W553</accession>
<dbReference type="EMBL" id="CP093326">
    <property type="protein sequence ID" value="UNK45372.1"/>
    <property type="molecule type" value="Genomic_DNA"/>
</dbReference>
<dbReference type="RefSeq" id="WP_127515222.1">
    <property type="nucleotide sequence ID" value="NZ_CP093326.1"/>
</dbReference>
<feature type="transmembrane region" description="Helical" evidence="1">
    <location>
        <begin position="58"/>
        <end position="78"/>
    </location>
</feature>
<feature type="transmembrane region" description="Helical" evidence="1">
    <location>
        <begin position="22"/>
        <end position="46"/>
    </location>
</feature>
<keyword evidence="3" id="KW-1185">Reference proteome</keyword>
<evidence type="ECO:0000256" key="1">
    <source>
        <dbReference type="SAM" id="Phobius"/>
    </source>
</evidence>
<name>A0ABY3W553_9MICC</name>
<evidence type="ECO:0008006" key="4">
    <source>
        <dbReference type="Google" id="ProtNLM"/>
    </source>
</evidence>
<evidence type="ECO:0000313" key="2">
    <source>
        <dbReference type="EMBL" id="UNK45372.1"/>
    </source>
</evidence>
<organism evidence="2 3">
    <name type="scientific">Arthrobacter sulfonylureivorans</name>
    <dbReference type="NCBI Taxonomy" id="2486855"/>
    <lineage>
        <taxon>Bacteria</taxon>
        <taxon>Bacillati</taxon>
        <taxon>Actinomycetota</taxon>
        <taxon>Actinomycetes</taxon>
        <taxon>Micrococcales</taxon>
        <taxon>Micrococcaceae</taxon>
        <taxon>Arthrobacter</taxon>
    </lineage>
</organism>
<keyword evidence="1" id="KW-0812">Transmembrane</keyword>